<dbReference type="RefSeq" id="WP_369314112.1">
    <property type="nucleotide sequence ID" value="NZ_JBEHZE010000001.1"/>
</dbReference>
<evidence type="ECO:0000313" key="2">
    <source>
        <dbReference type="EMBL" id="MEX6634121.1"/>
    </source>
</evidence>
<comment type="caution">
    <text evidence="2">The sequence shown here is derived from an EMBL/GenBank/DDBJ whole genome shotgun (WGS) entry which is preliminary data.</text>
</comment>
<reference evidence="2 3" key="1">
    <citation type="submission" date="2024-05" db="EMBL/GenBank/DDBJ databases">
        <title>Three bacterial strains, DH-69, EH-24, and ECK-19 isolated from coastal sediments.</title>
        <authorList>
            <person name="Ye Y.-Q."/>
            <person name="Du Z.-J."/>
        </authorList>
    </citation>
    <scope>NUCLEOTIDE SEQUENCE [LARGE SCALE GENOMIC DNA]</scope>
    <source>
        <strain evidence="2 3">ECK-19</strain>
    </source>
</reference>
<dbReference type="Proteomes" id="UP001560685">
    <property type="component" value="Unassembled WGS sequence"/>
</dbReference>
<organism evidence="2 3">
    <name type="scientific">Hyphococcus lacteus</name>
    <dbReference type="NCBI Taxonomy" id="3143536"/>
    <lineage>
        <taxon>Bacteria</taxon>
        <taxon>Pseudomonadati</taxon>
        <taxon>Pseudomonadota</taxon>
        <taxon>Alphaproteobacteria</taxon>
        <taxon>Parvularculales</taxon>
        <taxon>Parvularculaceae</taxon>
        <taxon>Hyphococcus</taxon>
    </lineage>
</organism>
<protein>
    <submittedName>
        <fullName evidence="2">Alpha/beta hydrolase</fullName>
    </submittedName>
</protein>
<dbReference type="SUPFAM" id="SSF53474">
    <property type="entry name" value="alpha/beta-Hydrolases"/>
    <property type="match status" value="1"/>
</dbReference>
<dbReference type="InterPro" id="IPR050266">
    <property type="entry name" value="AB_hydrolase_sf"/>
</dbReference>
<dbReference type="PRINTS" id="PR00111">
    <property type="entry name" value="ABHYDROLASE"/>
</dbReference>
<gene>
    <name evidence="2" type="ORF">ABFZ84_11250</name>
</gene>
<dbReference type="InterPro" id="IPR029058">
    <property type="entry name" value="AB_hydrolase_fold"/>
</dbReference>
<proteinExistence type="predicted"/>
<dbReference type="GO" id="GO:0016787">
    <property type="term" value="F:hydrolase activity"/>
    <property type="evidence" value="ECO:0007669"/>
    <property type="project" value="UniProtKB-KW"/>
</dbReference>
<dbReference type="Gene3D" id="3.40.50.1820">
    <property type="entry name" value="alpha/beta hydrolase"/>
    <property type="match status" value="1"/>
</dbReference>
<dbReference type="EMBL" id="JBEHZE010000001">
    <property type="protein sequence ID" value="MEX6634121.1"/>
    <property type="molecule type" value="Genomic_DNA"/>
</dbReference>
<evidence type="ECO:0000313" key="3">
    <source>
        <dbReference type="Proteomes" id="UP001560685"/>
    </source>
</evidence>
<dbReference type="InterPro" id="IPR000073">
    <property type="entry name" value="AB_hydrolase_1"/>
</dbReference>
<accession>A0ABV3Z5N3</accession>
<dbReference type="PANTHER" id="PTHR43798:SF33">
    <property type="entry name" value="HYDROLASE, PUTATIVE (AFU_ORTHOLOGUE AFUA_2G14860)-RELATED"/>
    <property type="match status" value="1"/>
</dbReference>
<feature type="domain" description="AB hydrolase-1" evidence="1">
    <location>
        <begin position="57"/>
        <end position="161"/>
    </location>
</feature>
<dbReference type="PANTHER" id="PTHR43798">
    <property type="entry name" value="MONOACYLGLYCEROL LIPASE"/>
    <property type="match status" value="1"/>
</dbReference>
<sequence length="311" mass="33372">MRVSLLVVFTLLLVLLGASGCATWNAEKKFPPIGEFVETGPARMHVVDMGPRDSGLPPLVLIHGASVNLRDMKIALGDELAKTRRVVMIDRPGRGYSSRPDDGYALATQAASIKAVVDDLALKKPVVVGQSFGGAVALSYALQYQDEMQGLVLLAAVSHEWPGGIAWYNSVSQWPILGLALRRLVIPAYGQLSAKEGIEASFAPNKAPPDYFERSALPLLFRASDFKANAADIANLKQQIIAQQARYSEIDLPVAIVTGDADTTVSPELHSKQLANDIPGAQLTVLPNTGHALHHAETAKIITIINAISER</sequence>
<keyword evidence="2" id="KW-0378">Hydrolase</keyword>
<evidence type="ECO:0000259" key="1">
    <source>
        <dbReference type="Pfam" id="PF00561"/>
    </source>
</evidence>
<dbReference type="PROSITE" id="PS51257">
    <property type="entry name" value="PROKAR_LIPOPROTEIN"/>
    <property type="match status" value="1"/>
</dbReference>
<dbReference type="Pfam" id="PF00561">
    <property type="entry name" value="Abhydrolase_1"/>
    <property type="match status" value="1"/>
</dbReference>
<keyword evidence="3" id="KW-1185">Reference proteome</keyword>
<name>A0ABV3Z5N3_9PROT</name>